<feature type="region of interest" description="Leucine repeat I (LRI)" evidence="3">
    <location>
        <begin position="398"/>
        <end position="458"/>
    </location>
</feature>
<feature type="region of interest" description="SAW" evidence="3">
    <location>
        <begin position="696"/>
        <end position="771"/>
    </location>
</feature>
<accession>A0A8S0QV49</accession>
<feature type="short sequence motif" description="VHIID" evidence="3">
    <location>
        <begin position="508"/>
        <end position="512"/>
    </location>
</feature>
<evidence type="ECO:0000256" key="1">
    <source>
        <dbReference type="ARBA" id="ARBA00023015"/>
    </source>
</evidence>
<evidence type="ECO:0000256" key="4">
    <source>
        <dbReference type="SAM" id="MobiDB-lite"/>
    </source>
</evidence>
<dbReference type="EMBL" id="CACTIH010001948">
    <property type="protein sequence ID" value="CAA2969646.1"/>
    <property type="molecule type" value="Genomic_DNA"/>
</dbReference>
<feature type="compositionally biased region" description="Polar residues" evidence="4">
    <location>
        <begin position="370"/>
        <end position="381"/>
    </location>
</feature>
<feature type="region of interest" description="VHIID" evidence="3">
    <location>
        <begin position="477"/>
        <end position="542"/>
    </location>
</feature>
<dbReference type="PANTHER" id="PTHR31636">
    <property type="entry name" value="OSJNBA0084A10.13 PROTEIN-RELATED"/>
    <property type="match status" value="1"/>
</dbReference>
<keyword evidence="6" id="KW-1185">Reference proteome</keyword>
<evidence type="ECO:0008006" key="7">
    <source>
        <dbReference type="Google" id="ProtNLM"/>
    </source>
</evidence>
<evidence type="ECO:0000313" key="5">
    <source>
        <dbReference type="EMBL" id="CAA2969646.1"/>
    </source>
</evidence>
<evidence type="ECO:0000256" key="2">
    <source>
        <dbReference type="ARBA" id="ARBA00023163"/>
    </source>
</evidence>
<dbReference type="OrthoDB" id="47276at2759"/>
<keyword evidence="2" id="KW-0804">Transcription</keyword>
<protein>
    <recommendedName>
        <fullName evidence="7">Scarecrow-like protein 14</fullName>
    </recommendedName>
</protein>
<sequence>MKTLQLLLYNKGCRSNICFNCQTLVQDLDSCLDSLYLSFPPEDLGSPVLNFQSFLSLVLMDVVGQYLAPTNDFKFNCRSKSVLPEENHVNGYKMNHEFKDLAFVSNGSSSIVDAEGETCKENDHSDEILQFISQMLMEEEDLGNKPCMLQDSLALQAAEKCLSDVLNGKSPCSSIGDPFAQTPNGNLTKTCSVFSSESSSDDSDSIESKSYLNQGDLEPLIQCSSLSNLQLNPPSFSSSNSVDADVYGLDAFYMNASRVQNSLSGNKFGLKSSGSVGEITSSPPNDGFFGSDLDPKEKAGEFDGAMVENGEYLSQNISREKKNRYREEAAFSEEHRSSKQLANNNGETEPLEMFDKVLLCPAVESDSEKLFQQNRQLTGSNRGRPRGGKRQGFQKEVVDLRSLLMQCAQAVGSYDSRTFNELLIKIRQHSSTHGDETERLAHYFAKALEARMAGTGTASYTAFGSSRISASEILKSYHTFITACPYRKMSNFFANRSIRKLAKGAKRLHIIDFGILYGFQWPCLIKALSEQPGGPPKLRITGIDFPQPGFRPAERVEETGIRLTKYCKRFNVPFKFNAIAKKWETVQLEELKIDKNELLIVNSLYRLHNVPDETVIASSPRDSVLNLIKRINPDMYIEGVVNGTYNTPFFVTRFREALFHFSSMFDIFEATVPREDPDRILYEREFFGKDAMNIIACEGTERVDRPETYKQWQVRNLRAGFKQLPLDQEIVKFIRNKVKLNYHKDFSVDEDGKWVLQGWKGRVIYALSCWRPSHK</sequence>
<gene>
    <name evidence="5" type="ORF">OLEA9_A073215</name>
</gene>
<feature type="region of interest" description="Disordered" evidence="4">
    <location>
        <begin position="328"/>
        <end position="347"/>
    </location>
</feature>
<feature type="region of interest" description="Disordered" evidence="4">
    <location>
        <begin position="370"/>
        <end position="392"/>
    </location>
</feature>
<keyword evidence="1" id="KW-0805">Transcription regulation</keyword>
<evidence type="ECO:0000313" key="6">
    <source>
        <dbReference type="Proteomes" id="UP000594638"/>
    </source>
</evidence>
<dbReference type="AlphaFoldDB" id="A0A8S0QV49"/>
<dbReference type="PROSITE" id="PS50985">
    <property type="entry name" value="GRAS"/>
    <property type="match status" value="1"/>
</dbReference>
<proteinExistence type="inferred from homology"/>
<feature type="region of interest" description="Leucine repeat II (LRII)" evidence="3">
    <location>
        <begin position="558"/>
        <end position="590"/>
    </location>
</feature>
<dbReference type="InterPro" id="IPR005202">
    <property type="entry name" value="TF_GRAS"/>
</dbReference>
<feature type="compositionally biased region" description="Basic and acidic residues" evidence="4">
    <location>
        <begin position="328"/>
        <end position="337"/>
    </location>
</feature>
<reference evidence="5 6" key="1">
    <citation type="submission" date="2019-12" db="EMBL/GenBank/DDBJ databases">
        <authorList>
            <person name="Alioto T."/>
            <person name="Alioto T."/>
            <person name="Gomez Garrido J."/>
        </authorList>
    </citation>
    <scope>NUCLEOTIDE SEQUENCE [LARGE SCALE GENOMIC DNA]</scope>
</reference>
<comment type="similarity">
    <text evidence="3">Belongs to the GRAS family.</text>
</comment>
<organism evidence="5 6">
    <name type="scientific">Olea europaea subsp. europaea</name>
    <dbReference type="NCBI Taxonomy" id="158383"/>
    <lineage>
        <taxon>Eukaryota</taxon>
        <taxon>Viridiplantae</taxon>
        <taxon>Streptophyta</taxon>
        <taxon>Embryophyta</taxon>
        <taxon>Tracheophyta</taxon>
        <taxon>Spermatophyta</taxon>
        <taxon>Magnoliopsida</taxon>
        <taxon>eudicotyledons</taxon>
        <taxon>Gunneridae</taxon>
        <taxon>Pentapetalae</taxon>
        <taxon>asterids</taxon>
        <taxon>lamiids</taxon>
        <taxon>Lamiales</taxon>
        <taxon>Oleaceae</taxon>
        <taxon>Oleeae</taxon>
        <taxon>Olea</taxon>
    </lineage>
</organism>
<comment type="caution">
    <text evidence="5">The sequence shown here is derived from an EMBL/GenBank/DDBJ whole genome shotgun (WGS) entry which is preliminary data.</text>
</comment>
<dbReference type="Gramene" id="OE9A073215T1">
    <property type="protein sequence ID" value="OE9A073215C1"/>
    <property type="gene ID" value="OE9A073215"/>
</dbReference>
<dbReference type="Proteomes" id="UP000594638">
    <property type="component" value="Unassembled WGS sequence"/>
</dbReference>
<dbReference type="Pfam" id="PF03514">
    <property type="entry name" value="GRAS"/>
    <property type="match status" value="1"/>
</dbReference>
<evidence type="ECO:0000256" key="3">
    <source>
        <dbReference type="PROSITE-ProRule" id="PRU01191"/>
    </source>
</evidence>
<comment type="caution">
    <text evidence="3">Lacks conserved residue(s) required for the propagation of feature annotation.</text>
</comment>
<name>A0A8S0QV49_OLEEU</name>